<feature type="compositionally biased region" description="Acidic residues" evidence="1">
    <location>
        <begin position="246"/>
        <end position="259"/>
    </location>
</feature>
<organism evidence="2 3">
    <name type="scientific">Mycobacteroides abscessus 1948</name>
    <dbReference type="NCBI Taxonomy" id="1299323"/>
    <lineage>
        <taxon>Bacteria</taxon>
        <taxon>Bacillati</taxon>
        <taxon>Actinomycetota</taxon>
        <taxon>Actinomycetes</taxon>
        <taxon>Mycobacteriales</taxon>
        <taxon>Mycobacteriaceae</taxon>
        <taxon>Mycobacteroides</taxon>
        <taxon>Mycobacteroides abscessus</taxon>
    </lineage>
</organism>
<protein>
    <recommendedName>
        <fullName evidence="4">DUF5343 domain-containing protein</fullName>
    </recommendedName>
</protein>
<comment type="caution">
    <text evidence="2">The sequence shown here is derived from an EMBL/GenBank/DDBJ whole genome shotgun (WGS) entry which is preliminary data.</text>
</comment>
<evidence type="ECO:0000313" key="2">
    <source>
        <dbReference type="EMBL" id="EUA64222.1"/>
    </source>
</evidence>
<evidence type="ECO:0000256" key="1">
    <source>
        <dbReference type="SAM" id="MobiDB-lite"/>
    </source>
</evidence>
<reference evidence="2 3" key="1">
    <citation type="submission" date="2013-12" db="EMBL/GenBank/DDBJ databases">
        <authorList>
            <person name="Zelazny A."/>
            <person name="Olivier K."/>
            <person name="Holland S."/>
            <person name="Lenaerts A."/>
            <person name="Ordway D."/>
            <person name="DeGroote M.A."/>
            <person name="Parker T."/>
            <person name="Sizemore C."/>
            <person name="Tallon L.J."/>
            <person name="Sadzewicz L.K."/>
            <person name="Sengamalay N."/>
            <person name="Fraser C.M."/>
            <person name="Hine E."/>
            <person name="Shefchek K.A."/>
            <person name="Das S.P."/>
            <person name="Tettelin H."/>
        </authorList>
    </citation>
    <scope>NUCLEOTIDE SEQUENCE [LARGE SCALE GENOMIC DNA]</scope>
    <source>
        <strain evidence="2 3">1948</strain>
    </source>
</reference>
<name>A0A829QM47_9MYCO</name>
<evidence type="ECO:0000313" key="3">
    <source>
        <dbReference type="Proteomes" id="UP000021210"/>
    </source>
</evidence>
<feature type="compositionally biased region" description="Pro residues" evidence="1">
    <location>
        <begin position="178"/>
        <end position="188"/>
    </location>
</feature>
<dbReference type="EMBL" id="JAOH01000002">
    <property type="protein sequence ID" value="EUA64222.1"/>
    <property type="molecule type" value="Genomic_DNA"/>
</dbReference>
<evidence type="ECO:0008006" key="4">
    <source>
        <dbReference type="Google" id="ProtNLM"/>
    </source>
</evidence>
<feature type="region of interest" description="Disordered" evidence="1">
    <location>
        <begin position="234"/>
        <end position="259"/>
    </location>
</feature>
<accession>A0A829QM47</accession>
<feature type="compositionally biased region" description="Basic residues" evidence="1">
    <location>
        <begin position="164"/>
        <end position="174"/>
    </location>
</feature>
<feature type="region of interest" description="Disordered" evidence="1">
    <location>
        <begin position="148"/>
        <end position="191"/>
    </location>
</feature>
<sequence>MAGVDEVSGFKPPYMAFQTFWRFIDELSGPGLPPVIDRSLMSSKSGTDQANLVTALRSFNLINDDNTVNATFNALVTASGEERKQLLRELVQTYYQPQLAVSAQNGTEQQLNDSFRNGYGIVGADTLRKSVTFFLHASREAGIALSQHFPNTRSGSGAPGQARAKARAKPRKKAPATPVVPPAPPPTANPAVNVRLQTGGTLQLLVDVNPITLVGEDREFFFKVLDLLTEYSAAHPQTPPAASAADGDDSGDDSEENTD</sequence>
<proteinExistence type="predicted"/>
<dbReference type="Proteomes" id="UP000021210">
    <property type="component" value="Unassembled WGS sequence"/>
</dbReference>
<dbReference type="AlphaFoldDB" id="A0A829QM47"/>
<gene>
    <name evidence="2" type="ORF">I542_4390</name>
</gene>